<comment type="caution">
    <text evidence="10">The sequence shown here is derived from an EMBL/GenBank/DDBJ whole genome shotgun (WGS) entry which is preliminary data.</text>
</comment>
<proteinExistence type="inferred from homology"/>
<dbReference type="InterPro" id="IPR015421">
    <property type="entry name" value="PyrdxlP-dep_Trfase_major"/>
</dbReference>
<comment type="similarity">
    <text evidence="2 8">Belongs to the trans-sulfuration enzymes family.</text>
</comment>
<comment type="pathway">
    <text evidence="5">Amino-acid biosynthesis; L-methionine biosynthesis via de novo pathway; L-homocysteine from L-cystathionine: step 1/1.</text>
</comment>
<sequence>MTDNKKTPDTRKSDTRLTTTGRRKEWTHGIVNPPVYRASTCLFETYQEYRERVADPAARHLFYGRKGTPTQWSLEDAVTELENGSGTMLFPSGVAAITNAILSVVRTGDHILITDSAYDPTRSFANGMLKMMGVETTYYDPLIAGGIEALIKKNTKLIFTESPGSLTFEMQDLPAIIAAAKKHDLFVITDNTWATPLFLNPITMGADISVNAATKYLGGHSDVMMGTATANERTFKMLRRTAHQLGQTVSADDAFLVLRGLRTLGVRLKQHEENALKVAAWLKDHPLVERVLHPAFEDCPGHEIWERDFAGSTGLFSIVLKAGSYEDTAHIVDGRKLFKMGFSWGGYESLILPSDPTGARSATTWASNGPVIRLHIGLEDTEDLIADLEAGLAAYKAHLGL</sequence>
<feature type="region of interest" description="Disordered" evidence="9">
    <location>
        <begin position="1"/>
        <end position="21"/>
    </location>
</feature>
<dbReference type="Proteomes" id="UP001595776">
    <property type="component" value="Unassembled WGS sequence"/>
</dbReference>
<evidence type="ECO:0000256" key="7">
    <source>
        <dbReference type="ARBA" id="ARBA00047625"/>
    </source>
</evidence>
<keyword evidence="4 10" id="KW-0456">Lyase</keyword>
<evidence type="ECO:0000256" key="2">
    <source>
        <dbReference type="ARBA" id="ARBA00009077"/>
    </source>
</evidence>
<evidence type="ECO:0000256" key="4">
    <source>
        <dbReference type="ARBA" id="ARBA00023239"/>
    </source>
</evidence>
<dbReference type="InterPro" id="IPR006233">
    <property type="entry name" value="Cys_b_lyase_bac"/>
</dbReference>
<name>A0ABV8U8K5_9PROT</name>
<dbReference type="PIRSF" id="PIRSF001434">
    <property type="entry name" value="CGS"/>
    <property type="match status" value="1"/>
</dbReference>
<dbReference type="GO" id="GO:0047804">
    <property type="term" value="F:cysteine-S-conjugate beta-lyase activity"/>
    <property type="evidence" value="ECO:0007669"/>
    <property type="project" value="UniProtKB-EC"/>
</dbReference>
<evidence type="ECO:0000256" key="9">
    <source>
        <dbReference type="SAM" id="MobiDB-lite"/>
    </source>
</evidence>
<protein>
    <submittedName>
        <fullName evidence="10">Cystathionine beta-lyase</fullName>
        <ecNumber evidence="10">4.4.1.13</ecNumber>
    </submittedName>
</protein>
<dbReference type="CDD" id="cd00614">
    <property type="entry name" value="CGS_like"/>
    <property type="match status" value="1"/>
</dbReference>
<dbReference type="Pfam" id="PF01053">
    <property type="entry name" value="Cys_Met_Meta_PP"/>
    <property type="match status" value="1"/>
</dbReference>
<evidence type="ECO:0000256" key="1">
    <source>
        <dbReference type="ARBA" id="ARBA00001933"/>
    </source>
</evidence>
<keyword evidence="11" id="KW-1185">Reference proteome</keyword>
<dbReference type="PANTHER" id="PTHR43500:SF1">
    <property type="entry name" value="CYSTATHIONINE BETA-LYASE-RELATED"/>
    <property type="match status" value="1"/>
</dbReference>
<comment type="catalytic activity">
    <reaction evidence="6">
        <text>L,L-cystathionine + H2O = L-homocysteine + pyruvate + NH4(+)</text>
        <dbReference type="Rhea" id="RHEA:13965"/>
        <dbReference type="ChEBI" id="CHEBI:15361"/>
        <dbReference type="ChEBI" id="CHEBI:15377"/>
        <dbReference type="ChEBI" id="CHEBI:28938"/>
        <dbReference type="ChEBI" id="CHEBI:58161"/>
        <dbReference type="ChEBI" id="CHEBI:58199"/>
    </reaction>
</comment>
<accession>A0ABV8U8K5</accession>
<dbReference type="SUPFAM" id="SSF53383">
    <property type="entry name" value="PLP-dependent transferases"/>
    <property type="match status" value="1"/>
</dbReference>
<dbReference type="Gene3D" id="3.40.640.10">
    <property type="entry name" value="Type I PLP-dependent aspartate aminotransferase-like (Major domain)"/>
    <property type="match status" value="1"/>
</dbReference>
<dbReference type="Gene3D" id="3.90.1150.10">
    <property type="entry name" value="Aspartate Aminotransferase, domain 1"/>
    <property type="match status" value="1"/>
</dbReference>
<reference evidence="11" key="1">
    <citation type="journal article" date="2019" name="Int. J. Syst. Evol. Microbiol.">
        <title>The Global Catalogue of Microorganisms (GCM) 10K type strain sequencing project: providing services to taxonomists for standard genome sequencing and annotation.</title>
        <authorList>
            <consortium name="The Broad Institute Genomics Platform"/>
            <consortium name="The Broad Institute Genome Sequencing Center for Infectious Disease"/>
            <person name="Wu L."/>
            <person name="Ma J."/>
        </authorList>
    </citation>
    <scope>NUCLEOTIDE SEQUENCE [LARGE SCALE GENOMIC DNA]</scope>
    <source>
        <strain evidence="11">CGMCC 1.15304</strain>
    </source>
</reference>
<keyword evidence="3 8" id="KW-0663">Pyridoxal phosphate</keyword>
<evidence type="ECO:0000256" key="3">
    <source>
        <dbReference type="ARBA" id="ARBA00022898"/>
    </source>
</evidence>
<dbReference type="InterPro" id="IPR015424">
    <property type="entry name" value="PyrdxlP-dep_Trfase"/>
</dbReference>
<evidence type="ECO:0000313" key="11">
    <source>
        <dbReference type="Proteomes" id="UP001595776"/>
    </source>
</evidence>
<evidence type="ECO:0000256" key="5">
    <source>
        <dbReference type="ARBA" id="ARBA00046315"/>
    </source>
</evidence>
<dbReference type="EMBL" id="JBHSCR010000002">
    <property type="protein sequence ID" value="MFC4346969.1"/>
    <property type="molecule type" value="Genomic_DNA"/>
</dbReference>
<comment type="cofactor">
    <cofactor evidence="1 8">
        <name>pyridoxal 5'-phosphate</name>
        <dbReference type="ChEBI" id="CHEBI:597326"/>
    </cofactor>
</comment>
<dbReference type="PANTHER" id="PTHR43500">
    <property type="entry name" value="CYSTATHIONINE BETA-LYASE-RELATED"/>
    <property type="match status" value="1"/>
</dbReference>
<dbReference type="NCBIfam" id="TIGR01324">
    <property type="entry name" value="cysta_beta_ly_B"/>
    <property type="match status" value="1"/>
</dbReference>
<feature type="compositionally biased region" description="Basic and acidic residues" evidence="9">
    <location>
        <begin position="1"/>
        <end position="15"/>
    </location>
</feature>
<dbReference type="PROSITE" id="PS00868">
    <property type="entry name" value="CYS_MET_METAB_PP"/>
    <property type="match status" value="1"/>
</dbReference>
<evidence type="ECO:0000256" key="8">
    <source>
        <dbReference type="RuleBase" id="RU362118"/>
    </source>
</evidence>
<dbReference type="RefSeq" id="WP_068147593.1">
    <property type="nucleotide sequence ID" value="NZ_JBHSCR010000002.1"/>
</dbReference>
<gene>
    <name evidence="10" type="primary">metC</name>
    <name evidence="10" type="ORF">ACFO5Q_03845</name>
</gene>
<organism evidence="10 11">
    <name type="scientific">Kordiimonas lipolytica</name>
    <dbReference type="NCBI Taxonomy" id="1662421"/>
    <lineage>
        <taxon>Bacteria</taxon>
        <taxon>Pseudomonadati</taxon>
        <taxon>Pseudomonadota</taxon>
        <taxon>Alphaproteobacteria</taxon>
        <taxon>Kordiimonadales</taxon>
        <taxon>Kordiimonadaceae</taxon>
        <taxon>Kordiimonas</taxon>
    </lineage>
</organism>
<dbReference type="EC" id="4.4.1.13" evidence="10"/>
<comment type="catalytic activity">
    <reaction evidence="7">
        <text>an S-substituted L-cysteine + H2O = a thiol + pyruvate + NH4(+)</text>
        <dbReference type="Rhea" id="RHEA:18121"/>
        <dbReference type="ChEBI" id="CHEBI:15361"/>
        <dbReference type="ChEBI" id="CHEBI:15377"/>
        <dbReference type="ChEBI" id="CHEBI:28938"/>
        <dbReference type="ChEBI" id="CHEBI:29256"/>
        <dbReference type="ChEBI" id="CHEBI:58717"/>
        <dbReference type="EC" id="4.4.1.13"/>
    </reaction>
</comment>
<dbReference type="InterPro" id="IPR015422">
    <property type="entry name" value="PyrdxlP-dep_Trfase_small"/>
</dbReference>
<dbReference type="InterPro" id="IPR000277">
    <property type="entry name" value="Cys/Met-Metab_PyrdxlP-dep_enz"/>
</dbReference>
<evidence type="ECO:0000313" key="10">
    <source>
        <dbReference type="EMBL" id="MFC4346969.1"/>
    </source>
</evidence>
<evidence type="ECO:0000256" key="6">
    <source>
        <dbReference type="ARBA" id="ARBA00047517"/>
    </source>
</evidence>
<dbReference type="InterPro" id="IPR054542">
    <property type="entry name" value="Cys_met_metab_PP"/>
</dbReference>